<dbReference type="AlphaFoldDB" id="A0A6H0ZW54"/>
<dbReference type="Proteomes" id="UP000500870">
    <property type="component" value="Chromosome 3"/>
</dbReference>
<keyword evidence="1" id="KW-0812">Transmembrane</keyword>
<evidence type="ECO:0000313" key="2">
    <source>
        <dbReference type="EMBL" id="QIX25026.1"/>
    </source>
</evidence>
<evidence type="ECO:0000256" key="1">
    <source>
        <dbReference type="SAM" id="Phobius"/>
    </source>
</evidence>
<organism evidence="2 3">
    <name type="scientific">Agrobacterium pusense</name>
    <dbReference type="NCBI Taxonomy" id="648995"/>
    <lineage>
        <taxon>Bacteria</taxon>
        <taxon>Pseudomonadati</taxon>
        <taxon>Pseudomonadota</taxon>
        <taxon>Alphaproteobacteria</taxon>
        <taxon>Hyphomicrobiales</taxon>
        <taxon>Rhizobiaceae</taxon>
        <taxon>Rhizobium/Agrobacterium group</taxon>
        <taxon>Agrobacterium</taxon>
    </lineage>
</organism>
<gene>
    <name evidence="2" type="ORF">FOB41_28720</name>
</gene>
<protein>
    <submittedName>
        <fullName evidence="2">Uncharacterized protein</fullName>
    </submittedName>
</protein>
<dbReference type="RefSeq" id="WP_169692183.1">
    <property type="nucleotide sequence ID" value="NZ_CP050899.1"/>
</dbReference>
<accession>A0A6H0ZW54</accession>
<name>A0A6H0ZW54_9HYPH</name>
<dbReference type="EMBL" id="CP050899">
    <property type="protein sequence ID" value="QIX25026.1"/>
    <property type="molecule type" value="Genomic_DNA"/>
</dbReference>
<feature type="transmembrane region" description="Helical" evidence="1">
    <location>
        <begin position="106"/>
        <end position="127"/>
    </location>
</feature>
<keyword evidence="1" id="KW-1133">Transmembrane helix</keyword>
<evidence type="ECO:0000313" key="3">
    <source>
        <dbReference type="Proteomes" id="UP000500870"/>
    </source>
</evidence>
<proteinExistence type="predicted"/>
<sequence>MTEKSCAGDEKVKTATGSEGLPERMAFVVETDDAPTIRAKKQSILEQVRATGNGFPHVPHDNRTIWQNSFRTFHKYRGNHVVVYAVTTRCCQGCQRSFEVDLAAGYRMFMLGIFYRFICFKYIYYYFYTRCKE</sequence>
<reference evidence="2 3" key="1">
    <citation type="submission" date="2020-04" db="EMBL/GenBank/DDBJ databases">
        <title>FDA dAtabase for Regulatory Grade micrObial Sequences (FDA-ARGOS): Supporting development and validation of Infectious Disease Dx tests.</title>
        <authorList>
            <person name="Sciortino C."/>
            <person name="Tallon L."/>
            <person name="Sadzewicz L."/>
            <person name="Vavikolanu K."/>
            <person name="Mehta A."/>
            <person name="Aluvathingal J."/>
            <person name="Nadendla S."/>
            <person name="Nandy P."/>
            <person name="Geyer C."/>
            <person name="Yan Y."/>
            <person name="Sichtig H."/>
        </authorList>
    </citation>
    <scope>NUCLEOTIDE SEQUENCE [LARGE SCALE GENOMIC DNA]</scope>
    <source>
        <strain evidence="2 3">FDAARGOS_633</strain>
    </source>
</reference>
<keyword evidence="1" id="KW-0472">Membrane</keyword>